<gene>
    <name evidence="4" type="ORF">UV00_C0004G0035</name>
</gene>
<dbReference type="AlphaFoldDB" id="A0A0G0YR79"/>
<dbReference type="PROSITE" id="PS50110">
    <property type="entry name" value="RESPONSE_REGULATORY"/>
    <property type="match status" value="1"/>
</dbReference>
<sequence length="126" mass="13909">MEPETTKKTILLVEDDMDLRTVYSTVLISAGYEVIIATDGTEGIEQIKNSNWDLLLLDIVLPRADGIAILKKISEEKLKKGKIVVLTNLNNDSIIHAAFDYGTDGYLIKSEITPGNLLDEVKGFLS</sequence>
<proteinExistence type="predicted"/>
<evidence type="ECO:0000313" key="4">
    <source>
        <dbReference type="EMBL" id="KKS39109.1"/>
    </source>
</evidence>
<dbReference type="GO" id="GO:0000160">
    <property type="term" value="P:phosphorelay signal transduction system"/>
    <property type="evidence" value="ECO:0007669"/>
    <property type="project" value="InterPro"/>
</dbReference>
<dbReference type="SUPFAM" id="SSF52172">
    <property type="entry name" value="CheY-like"/>
    <property type="match status" value="1"/>
</dbReference>
<dbReference type="Pfam" id="PF00072">
    <property type="entry name" value="Response_reg"/>
    <property type="match status" value="1"/>
</dbReference>
<dbReference type="PANTHER" id="PTHR44591">
    <property type="entry name" value="STRESS RESPONSE REGULATOR PROTEIN 1"/>
    <property type="match status" value="1"/>
</dbReference>
<dbReference type="Gene3D" id="3.40.50.2300">
    <property type="match status" value="1"/>
</dbReference>
<protein>
    <submittedName>
        <fullName evidence="4">Two component transcriptional regulator, winged helix family</fullName>
    </submittedName>
</protein>
<evidence type="ECO:0000313" key="5">
    <source>
        <dbReference type="Proteomes" id="UP000033847"/>
    </source>
</evidence>
<evidence type="ECO:0000256" key="1">
    <source>
        <dbReference type="ARBA" id="ARBA00022553"/>
    </source>
</evidence>
<keyword evidence="1 2" id="KW-0597">Phosphoprotein</keyword>
<dbReference type="Proteomes" id="UP000033847">
    <property type="component" value="Unassembled WGS sequence"/>
</dbReference>
<organism evidence="4 5">
    <name type="scientific">candidate division WWE3 bacterium GW2011_GWF1_42_14</name>
    <dbReference type="NCBI Taxonomy" id="1619138"/>
    <lineage>
        <taxon>Bacteria</taxon>
        <taxon>Katanobacteria</taxon>
    </lineage>
</organism>
<feature type="modified residue" description="4-aspartylphosphate" evidence="2">
    <location>
        <position position="58"/>
    </location>
</feature>
<accession>A0A0G0YR79</accession>
<feature type="domain" description="Response regulatory" evidence="3">
    <location>
        <begin position="9"/>
        <end position="124"/>
    </location>
</feature>
<name>A0A0G0YR79_UNCKA</name>
<dbReference type="SMART" id="SM00448">
    <property type="entry name" value="REC"/>
    <property type="match status" value="1"/>
</dbReference>
<evidence type="ECO:0000259" key="3">
    <source>
        <dbReference type="PROSITE" id="PS50110"/>
    </source>
</evidence>
<dbReference type="EMBL" id="LCCU01000004">
    <property type="protein sequence ID" value="KKS39109.1"/>
    <property type="molecule type" value="Genomic_DNA"/>
</dbReference>
<dbReference type="PANTHER" id="PTHR44591:SF3">
    <property type="entry name" value="RESPONSE REGULATORY DOMAIN-CONTAINING PROTEIN"/>
    <property type="match status" value="1"/>
</dbReference>
<reference evidence="4 5" key="1">
    <citation type="journal article" date="2015" name="Nature">
        <title>rRNA introns, odd ribosomes, and small enigmatic genomes across a large radiation of phyla.</title>
        <authorList>
            <person name="Brown C.T."/>
            <person name="Hug L.A."/>
            <person name="Thomas B.C."/>
            <person name="Sharon I."/>
            <person name="Castelle C.J."/>
            <person name="Singh A."/>
            <person name="Wilkins M.J."/>
            <person name="Williams K.H."/>
            <person name="Banfield J.F."/>
        </authorList>
    </citation>
    <scope>NUCLEOTIDE SEQUENCE [LARGE SCALE GENOMIC DNA]</scope>
</reference>
<dbReference type="InterPro" id="IPR001789">
    <property type="entry name" value="Sig_transdc_resp-reg_receiver"/>
</dbReference>
<dbReference type="InterPro" id="IPR050595">
    <property type="entry name" value="Bact_response_regulator"/>
</dbReference>
<evidence type="ECO:0000256" key="2">
    <source>
        <dbReference type="PROSITE-ProRule" id="PRU00169"/>
    </source>
</evidence>
<dbReference type="InterPro" id="IPR011006">
    <property type="entry name" value="CheY-like_superfamily"/>
</dbReference>
<comment type="caution">
    <text evidence="4">The sequence shown here is derived from an EMBL/GenBank/DDBJ whole genome shotgun (WGS) entry which is preliminary data.</text>
</comment>